<dbReference type="RefSeq" id="WP_009851627.1">
    <property type="nucleotide sequence ID" value="NZ_DS022295.1"/>
</dbReference>
<dbReference type="InterPro" id="IPR032708">
    <property type="entry name" value="McjB_C"/>
</dbReference>
<dbReference type="Proteomes" id="UP000005297">
    <property type="component" value="Unassembled WGS sequence"/>
</dbReference>
<dbReference type="HOGENOM" id="CLU_129168_2_0_0"/>
<feature type="domain" description="Microcin J25-processing protein McjB C-terminal" evidence="1">
    <location>
        <begin position="23"/>
        <end position="140"/>
    </location>
</feature>
<organism evidence="2 3">
    <name type="scientific">Mariprofundus ferrooxydans PV-1</name>
    <dbReference type="NCBI Taxonomy" id="314345"/>
    <lineage>
        <taxon>Bacteria</taxon>
        <taxon>Pseudomonadati</taxon>
        <taxon>Pseudomonadota</taxon>
        <taxon>Candidatius Mariprofundia</taxon>
        <taxon>Mariprofundales</taxon>
        <taxon>Mariprofundaceae</taxon>
        <taxon>Mariprofundus</taxon>
    </lineage>
</organism>
<name>Q0F0M3_9PROT</name>
<dbReference type="EMBL" id="AATS01000004">
    <property type="protein sequence ID" value="EAU55005.1"/>
    <property type="molecule type" value="Genomic_DNA"/>
</dbReference>
<dbReference type="OrthoDB" id="3790432at2"/>
<dbReference type="STRING" id="314344.AL013_02105"/>
<dbReference type="AlphaFoldDB" id="Q0F0M3"/>
<evidence type="ECO:0000313" key="2">
    <source>
        <dbReference type="EMBL" id="EAU55005.1"/>
    </source>
</evidence>
<dbReference type="eggNOG" id="ENOG5032RQF">
    <property type="taxonomic scope" value="Bacteria"/>
</dbReference>
<evidence type="ECO:0000259" key="1">
    <source>
        <dbReference type="Pfam" id="PF13471"/>
    </source>
</evidence>
<comment type="caution">
    <text evidence="2">The sequence shown here is derived from an EMBL/GenBank/DDBJ whole genome shotgun (WGS) entry which is preliminary data.</text>
</comment>
<evidence type="ECO:0000313" key="3">
    <source>
        <dbReference type="Proteomes" id="UP000005297"/>
    </source>
</evidence>
<accession>Q0F0M3</accession>
<dbReference type="InterPro" id="IPR053521">
    <property type="entry name" value="McjB-like"/>
</dbReference>
<reference evidence="2 3" key="1">
    <citation type="submission" date="2006-09" db="EMBL/GenBank/DDBJ databases">
        <authorList>
            <person name="Emerson D."/>
            <person name="Ferriera S."/>
            <person name="Johnson J."/>
            <person name="Kravitz S."/>
            <person name="Halpern A."/>
            <person name="Remington K."/>
            <person name="Beeson K."/>
            <person name="Tran B."/>
            <person name="Rogers Y.-H."/>
            <person name="Friedman R."/>
            <person name="Venter J.C."/>
        </authorList>
    </citation>
    <scope>NUCLEOTIDE SEQUENCE [LARGE SCALE GENOMIC DNA]</scope>
    <source>
        <strain evidence="2 3">PV-1</strain>
    </source>
</reference>
<proteinExistence type="predicted"/>
<protein>
    <recommendedName>
        <fullName evidence="1">Microcin J25-processing protein McjB C-terminal domain-containing protein</fullName>
    </recommendedName>
</protein>
<sequence length="160" mass="17626">MPGREKCWFCLVWIISGPIRAGLLLLPFRKMAPMLGEHCSNLQLAAVVGDTQRQRAWRIGRITELAASYTPWQSKCLVQACAASILLRYYRIPYVMHLGVARDSEDTDTDGSAMKAHAWLSVGPRIVTGRDGHRAFTIVSTFVSPALLNKPGDNGVLDAS</sequence>
<dbReference type="Pfam" id="PF13471">
    <property type="entry name" value="Transglut_core3"/>
    <property type="match status" value="1"/>
</dbReference>
<dbReference type="InParanoid" id="Q0F0M3"/>
<gene>
    <name evidence="2" type="ORF">SPV1_06669</name>
</gene>
<keyword evidence="3" id="KW-1185">Reference proteome</keyword>
<dbReference type="NCBIfam" id="NF033537">
    <property type="entry name" value="lasso_biosyn_B2"/>
    <property type="match status" value="1"/>
</dbReference>